<name>A0A1Q9EJZ5_SYMMI</name>
<organism evidence="1 2">
    <name type="scientific">Symbiodinium microadriaticum</name>
    <name type="common">Dinoflagellate</name>
    <name type="synonym">Zooxanthella microadriatica</name>
    <dbReference type="NCBI Taxonomy" id="2951"/>
    <lineage>
        <taxon>Eukaryota</taxon>
        <taxon>Sar</taxon>
        <taxon>Alveolata</taxon>
        <taxon>Dinophyceae</taxon>
        <taxon>Suessiales</taxon>
        <taxon>Symbiodiniaceae</taxon>
        <taxon>Symbiodinium</taxon>
    </lineage>
</organism>
<dbReference type="EMBL" id="LSRX01000132">
    <property type="protein sequence ID" value="OLQ07740.1"/>
    <property type="molecule type" value="Genomic_DNA"/>
</dbReference>
<proteinExistence type="predicted"/>
<dbReference type="Proteomes" id="UP000186817">
    <property type="component" value="Unassembled WGS sequence"/>
</dbReference>
<keyword evidence="2" id="KW-1185">Reference proteome</keyword>
<evidence type="ECO:0000313" key="1">
    <source>
        <dbReference type="EMBL" id="OLQ07740.1"/>
    </source>
</evidence>
<reference evidence="1 2" key="1">
    <citation type="submission" date="2016-02" db="EMBL/GenBank/DDBJ databases">
        <title>Genome analysis of coral dinoflagellate symbionts highlights evolutionary adaptations to a symbiotic lifestyle.</title>
        <authorList>
            <person name="Aranda M."/>
            <person name="Li Y."/>
            <person name="Liew Y.J."/>
            <person name="Baumgarten S."/>
            <person name="Simakov O."/>
            <person name="Wilson M."/>
            <person name="Piel J."/>
            <person name="Ashoor H."/>
            <person name="Bougouffa S."/>
            <person name="Bajic V.B."/>
            <person name="Ryu T."/>
            <person name="Ravasi T."/>
            <person name="Bayer T."/>
            <person name="Micklem G."/>
            <person name="Kim H."/>
            <person name="Bhak J."/>
            <person name="Lajeunesse T.C."/>
            <person name="Voolstra C.R."/>
        </authorList>
    </citation>
    <scope>NUCLEOTIDE SEQUENCE [LARGE SCALE GENOMIC DNA]</scope>
    <source>
        <strain evidence="1 2">CCMP2467</strain>
    </source>
</reference>
<sequence>MKLVKAHPLAQLPGSGSLDLNVCMLDPGSNFLVAFGALNTCSDEVLEFCHAGLAVPKARGIRVISRTSKTGGKY</sequence>
<accession>A0A1Q9EJZ5</accession>
<protein>
    <submittedName>
        <fullName evidence="1">Uncharacterized protein</fullName>
    </submittedName>
</protein>
<evidence type="ECO:0000313" key="2">
    <source>
        <dbReference type="Proteomes" id="UP000186817"/>
    </source>
</evidence>
<dbReference type="AlphaFoldDB" id="A0A1Q9EJZ5"/>
<gene>
    <name evidence="1" type="ORF">AK812_SmicGene8825</name>
</gene>
<comment type="caution">
    <text evidence="1">The sequence shown here is derived from an EMBL/GenBank/DDBJ whole genome shotgun (WGS) entry which is preliminary data.</text>
</comment>